<gene>
    <name evidence="2" type="ORF">JKG68_22420</name>
</gene>
<reference evidence="2" key="1">
    <citation type="submission" date="2021-01" db="EMBL/GenBank/DDBJ databases">
        <title>Microvirga sp.</title>
        <authorList>
            <person name="Kim M.K."/>
        </authorList>
    </citation>
    <scope>NUCLEOTIDE SEQUENCE</scope>
    <source>
        <strain evidence="2">5420S-16</strain>
    </source>
</reference>
<dbReference type="InterPro" id="IPR005175">
    <property type="entry name" value="PPC_dom"/>
</dbReference>
<dbReference type="Gene3D" id="3.30.1330.80">
    <property type="entry name" value="Hypothetical protein, similar to alpha- acetolactate decarboxylase, domain 2"/>
    <property type="match status" value="2"/>
</dbReference>
<name>A0A937CYB2_9HYPH</name>
<evidence type="ECO:0000259" key="1">
    <source>
        <dbReference type="PROSITE" id="PS51742"/>
    </source>
</evidence>
<dbReference type="RefSeq" id="WP_202063572.1">
    <property type="nucleotide sequence ID" value="NZ_JAEQMY010000048.1"/>
</dbReference>
<organism evidence="2 3">
    <name type="scientific">Microvirga aerilata</name>
    <dbReference type="NCBI Taxonomy" id="670292"/>
    <lineage>
        <taxon>Bacteria</taxon>
        <taxon>Pseudomonadati</taxon>
        <taxon>Pseudomonadota</taxon>
        <taxon>Alphaproteobacteria</taxon>
        <taxon>Hyphomicrobiales</taxon>
        <taxon>Methylobacteriaceae</taxon>
        <taxon>Microvirga</taxon>
    </lineage>
</organism>
<dbReference type="SUPFAM" id="SSF117856">
    <property type="entry name" value="AF0104/ALDC/Ptd012-like"/>
    <property type="match status" value="2"/>
</dbReference>
<dbReference type="Proteomes" id="UP000605848">
    <property type="component" value="Unassembled WGS sequence"/>
</dbReference>
<protein>
    <submittedName>
        <fullName evidence="2">DUF296 domain-containing protein</fullName>
    </submittedName>
</protein>
<dbReference type="EMBL" id="JAEQMY010000048">
    <property type="protein sequence ID" value="MBL0406708.1"/>
    <property type="molecule type" value="Genomic_DNA"/>
</dbReference>
<sequence length="286" mass="30815">MRHIHHPGPVSLERTVEVAGVPIRLRFVLEPGHSVDAAIARGFAASGCVGGFVTLMGGRCEPFRFVMPAASPDAHHVAWFSDTFAPEGLVEITRACAIVGQRDGKPFVHCHGIWETTEGMQMGHMLAPETVVAEPMEVSGIGLGRATFKALPDLETNFTLFEPAPVAEDRQEPVGSRVLLAKVRPNEDISLAIEDICSRQGIGRANVYGIGSLNGVRFTDGGRVEAYATEVLIHEGRVESAQGRPRASLQIDVVDMEGQIFSGSLVRGDNPVCVTFELVIEEVNQP</sequence>
<comment type="caution">
    <text evidence="2">The sequence shown here is derived from an EMBL/GenBank/DDBJ whole genome shotgun (WGS) entry which is preliminary data.</text>
</comment>
<dbReference type="AlphaFoldDB" id="A0A937CYB2"/>
<evidence type="ECO:0000313" key="2">
    <source>
        <dbReference type="EMBL" id="MBL0406708.1"/>
    </source>
</evidence>
<feature type="domain" description="PPC" evidence="1">
    <location>
        <begin position="172"/>
        <end position="286"/>
    </location>
</feature>
<proteinExistence type="predicted"/>
<dbReference type="PROSITE" id="PS51742">
    <property type="entry name" value="PPC"/>
    <property type="match status" value="1"/>
</dbReference>
<accession>A0A937CYB2</accession>
<keyword evidence="3" id="KW-1185">Reference proteome</keyword>
<dbReference type="Pfam" id="PF03479">
    <property type="entry name" value="PCC"/>
    <property type="match status" value="1"/>
</dbReference>
<evidence type="ECO:0000313" key="3">
    <source>
        <dbReference type="Proteomes" id="UP000605848"/>
    </source>
</evidence>